<feature type="compositionally biased region" description="Basic and acidic residues" evidence="2">
    <location>
        <begin position="177"/>
        <end position="193"/>
    </location>
</feature>
<keyword evidence="4" id="KW-1185">Reference proteome</keyword>
<comment type="caution">
    <text evidence="3">The sequence shown here is derived from an EMBL/GenBank/DDBJ whole genome shotgun (WGS) entry which is preliminary data.</text>
</comment>
<feature type="non-terminal residue" evidence="3">
    <location>
        <position position="1"/>
    </location>
</feature>
<accession>A0ABU6QZH2</accession>
<evidence type="ECO:0000256" key="2">
    <source>
        <dbReference type="SAM" id="MobiDB-lite"/>
    </source>
</evidence>
<dbReference type="Proteomes" id="UP001341840">
    <property type="component" value="Unassembled WGS sequence"/>
</dbReference>
<feature type="compositionally biased region" description="Low complexity" evidence="2">
    <location>
        <begin position="79"/>
        <end position="88"/>
    </location>
</feature>
<feature type="compositionally biased region" description="Pro residues" evidence="2">
    <location>
        <begin position="68"/>
        <end position="78"/>
    </location>
</feature>
<evidence type="ECO:0000313" key="3">
    <source>
        <dbReference type="EMBL" id="MED6117233.1"/>
    </source>
</evidence>
<organism evidence="3 4">
    <name type="scientific">Stylosanthes scabra</name>
    <dbReference type="NCBI Taxonomy" id="79078"/>
    <lineage>
        <taxon>Eukaryota</taxon>
        <taxon>Viridiplantae</taxon>
        <taxon>Streptophyta</taxon>
        <taxon>Embryophyta</taxon>
        <taxon>Tracheophyta</taxon>
        <taxon>Spermatophyta</taxon>
        <taxon>Magnoliopsida</taxon>
        <taxon>eudicotyledons</taxon>
        <taxon>Gunneridae</taxon>
        <taxon>Pentapetalae</taxon>
        <taxon>rosids</taxon>
        <taxon>fabids</taxon>
        <taxon>Fabales</taxon>
        <taxon>Fabaceae</taxon>
        <taxon>Papilionoideae</taxon>
        <taxon>50 kb inversion clade</taxon>
        <taxon>dalbergioids sensu lato</taxon>
        <taxon>Dalbergieae</taxon>
        <taxon>Pterocarpus clade</taxon>
        <taxon>Stylosanthes</taxon>
    </lineage>
</organism>
<feature type="coiled-coil region" evidence="1">
    <location>
        <begin position="111"/>
        <end position="145"/>
    </location>
</feature>
<proteinExistence type="predicted"/>
<protein>
    <recommendedName>
        <fullName evidence="5">Peroxin-14</fullName>
    </recommendedName>
</protein>
<evidence type="ECO:0000313" key="4">
    <source>
        <dbReference type="Proteomes" id="UP001341840"/>
    </source>
</evidence>
<reference evidence="3 4" key="1">
    <citation type="journal article" date="2023" name="Plants (Basel)">
        <title>Bridging the Gap: Combining Genomics and Transcriptomics Approaches to Understand Stylosanthes scabra, an Orphan Legume from the Brazilian Caatinga.</title>
        <authorList>
            <person name="Ferreira-Neto J.R.C."/>
            <person name="da Silva M.D."/>
            <person name="Binneck E."/>
            <person name="de Melo N.F."/>
            <person name="da Silva R.H."/>
            <person name="de Melo A.L.T.M."/>
            <person name="Pandolfi V."/>
            <person name="Bustamante F.O."/>
            <person name="Brasileiro-Vidal A.C."/>
            <person name="Benko-Iseppon A.M."/>
        </authorList>
    </citation>
    <scope>NUCLEOTIDE SEQUENCE [LARGE SCALE GENOMIC DNA]</scope>
    <source>
        <tissue evidence="3">Leaves</tissue>
    </source>
</reference>
<evidence type="ECO:0008006" key="5">
    <source>
        <dbReference type="Google" id="ProtNLM"/>
    </source>
</evidence>
<keyword evidence="1" id="KW-0175">Coiled coil</keyword>
<feature type="compositionally biased region" description="Low complexity" evidence="2">
    <location>
        <begin position="42"/>
        <end position="67"/>
    </location>
</feature>
<evidence type="ECO:0000256" key="1">
    <source>
        <dbReference type="SAM" id="Coils"/>
    </source>
</evidence>
<gene>
    <name evidence="3" type="ORF">PIB30_108109</name>
</gene>
<sequence length="226" mass="25256">PSVEQVNYMGNQPRPPQNDPYSNTYNPGWRNHPHFSWGGNQGQRSNNNVQNNNRPYQPPFQRQQQPFQQPPPPVPPQQKPSSSTPPSSIEAALEKLVQSTASFVHNTHSFMNETRSTFKNQESALRNLENQVGQLAKDLGQLTRSTNTFPSDTVVNPKEECKAVTIRSGKVLVDNSDKKVEEKGEDKIVEDSPVKSTTEGAKPLSAPSSSLQILFPQRLRKDGKDQ</sequence>
<name>A0ABU6QZH2_9FABA</name>
<feature type="region of interest" description="Disordered" evidence="2">
    <location>
        <begin position="177"/>
        <end position="226"/>
    </location>
</feature>
<feature type="region of interest" description="Disordered" evidence="2">
    <location>
        <begin position="1"/>
        <end position="88"/>
    </location>
</feature>
<dbReference type="EMBL" id="JASCZI010004891">
    <property type="protein sequence ID" value="MED6117233.1"/>
    <property type="molecule type" value="Genomic_DNA"/>
</dbReference>
<feature type="compositionally biased region" description="Polar residues" evidence="2">
    <location>
        <begin position="1"/>
        <end position="10"/>
    </location>
</feature>